<organism evidence="2 3">
    <name type="scientific">Eumeta variegata</name>
    <name type="common">Bagworm moth</name>
    <name type="synonym">Eumeta japonica</name>
    <dbReference type="NCBI Taxonomy" id="151549"/>
    <lineage>
        <taxon>Eukaryota</taxon>
        <taxon>Metazoa</taxon>
        <taxon>Ecdysozoa</taxon>
        <taxon>Arthropoda</taxon>
        <taxon>Hexapoda</taxon>
        <taxon>Insecta</taxon>
        <taxon>Pterygota</taxon>
        <taxon>Neoptera</taxon>
        <taxon>Endopterygota</taxon>
        <taxon>Lepidoptera</taxon>
        <taxon>Glossata</taxon>
        <taxon>Ditrysia</taxon>
        <taxon>Tineoidea</taxon>
        <taxon>Psychidae</taxon>
        <taxon>Oiketicinae</taxon>
        <taxon>Eumeta</taxon>
    </lineage>
</organism>
<dbReference type="EMBL" id="BGZK01003253">
    <property type="protein sequence ID" value="GBO99219.1"/>
    <property type="molecule type" value="Genomic_DNA"/>
</dbReference>
<name>A0A4C1SDP2_EUMVA</name>
<reference evidence="2 3" key="1">
    <citation type="journal article" date="2019" name="Commun. Biol.">
        <title>The bagworm genome reveals a unique fibroin gene that provides high tensile strength.</title>
        <authorList>
            <person name="Kono N."/>
            <person name="Nakamura H."/>
            <person name="Ohtoshi R."/>
            <person name="Tomita M."/>
            <person name="Numata K."/>
            <person name="Arakawa K."/>
        </authorList>
    </citation>
    <scope>NUCLEOTIDE SEQUENCE [LARGE SCALE GENOMIC DNA]</scope>
</reference>
<dbReference type="Proteomes" id="UP000299102">
    <property type="component" value="Unassembled WGS sequence"/>
</dbReference>
<evidence type="ECO:0000313" key="2">
    <source>
        <dbReference type="EMBL" id="GBO99219.1"/>
    </source>
</evidence>
<protein>
    <submittedName>
        <fullName evidence="2">Uncharacterized protein</fullName>
    </submittedName>
</protein>
<evidence type="ECO:0000313" key="3">
    <source>
        <dbReference type="Proteomes" id="UP000299102"/>
    </source>
</evidence>
<dbReference type="AlphaFoldDB" id="A0A4C1SDP2"/>
<comment type="caution">
    <text evidence="2">The sequence shown here is derived from an EMBL/GenBank/DDBJ whole genome shotgun (WGS) entry which is preliminary data.</text>
</comment>
<sequence length="110" mass="12400">MWAMKEFLNVSKRRPCYIISSIAALTIAANFSTTLLCNLEVRMKAQNEHNWKEVRERKIEPLGNAFSRLDNGRRGARPSRAPPSADVLFSAEERSGEIERDARPPEALGS</sequence>
<gene>
    <name evidence="2" type="ORF">EVAR_69362_1</name>
</gene>
<feature type="compositionally biased region" description="Basic and acidic residues" evidence="1">
    <location>
        <begin position="91"/>
        <end position="104"/>
    </location>
</feature>
<feature type="region of interest" description="Disordered" evidence="1">
    <location>
        <begin position="66"/>
        <end position="110"/>
    </location>
</feature>
<proteinExistence type="predicted"/>
<accession>A0A4C1SDP2</accession>
<evidence type="ECO:0000256" key="1">
    <source>
        <dbReference type="SAM" id="MobiDB-lite"/>
    </source>
</evidence>
<keyword evidence="3" id="KW-1185">Reference proteome</keyword>